<dbReference type="Proteomes" id="UP000243006">
    <property type="component" value="Unassembled WGS sequence"/>
</dbReference>
<feature type="region of interest" description="Disordered" evidence="1">
    <location>
        <begin position="1"/>
        <end position="42"/>
    </location>
</feature>
<dbReference type="AlphaFoldDB" id="A0A1Y3E6E2"/>
<reference evidence="2 3" key="1">
    <citation type="submission" date="2015-04" db="EMBL/GenBank/DDBJ databases">
        <title>Draft genome of the roundworm Trichinella nativa.</title>
        <authorList>
            <person name="Mitreva M."/>
        </authorList>
    </citation>
    <scope>NUCLEOTIDE SEQUENCE [LARGE SCALE GENOMIC DNA]</scope>
    <source>
        <strain evidence="2 3">ISS45</strain>
    </source>
</reference>
<feature type="compositionally biased region" description="Basic and acidic residues" evidence="1">
    <location>
        <begin position="1"/>
        <end position="16"/>
    </location>
</feature>
<proteinExistence type="predicted"/>
<protein>
    <submittedName>
        <fullName evidence="2">Uncharacterized protein</fullName>
    </submittedName>
</protein>
<feature type="compositionally biased region" description="Low complexity" evidence="1">
    <location>
        <begin position="123"/>
        <end position="136"/>
    </location>
</feature>
<name>A0A1Y3E6E2_9BILA</name>
<sequence>MQEREALRRQAEEARRSGVAKVASKPQEHLSCAPVFDPPIRVRDNDEDSLHVRLKRSLGSFEEVSRYLFNGMRLPGVDCRPVQSGKSDSSFVNGIQNSQAEANSQYACETYKNGPQRPPKPPSSTSRGKSSTGTSPVVKSLKNSPTKNGSKHHNNHIHQANPTSSNTTSKHCTDACFFIGLFNL</sequence>
<dbReference type="Gene3D" id="6.10.250.2670">
    <property type="match status" value="1"/>
</dbReference>
<comment type="caution">
    <text evidence="2">The sequence shown here is derived from an EMBL/GenBank/DDBJ whole genome shotgun (WGS) entry which is preliminary data.</text>
</comment>
<evidence type="ECO:0000313" key="3">
    <source>
        <dbReference type="Proteomes" id="UP000243006"/>
    </source>
</evidence>
<evidence type="ECO:0000313" key="2">
    <source>
        <dbReference type="EMBL" id="OUC40672.1"/>
    </source>
</evidence>
<dbReference type="Pfam" id="PF05110">
    <property type="entry name" value="AF-4"/>
    <property type="match status" value="1"/>
</dbReference>
<feature type="region of interest" description="Disordered" evidence="1">
    <location>
        <begin position="110"/>
        <end position="168"/>
    </location>
</feature>
<dbReference type="EMBL" id="LVZM01022545">
    <property type="protein sequence ID" value="OUC40672.1"/>
    <property type="molecule type" value="Genomic_DNA"/>
</dbReference>
<organism evidence="2 3">
    <name type="scientific">Trichinella nativa</name>
    <dbReference type="NCBI Taxonomy" id="6335"/>
    <lineage>
        <taxon>Eukaryota</taxon>
        <taxon>Metazoa</taxon>
        <taxon>Ecdysozoa</taxon>
        <taxon>Nematoda</taxon>
        <taxon>Enoplea</taxon>
        <taxon>Dorylaimia</taxon>
        <taxon>Trichinellida</taxon>
        <taxon>Trichinellidae</taxon>
        <taxon>Trichinella</taxon>
    </lineage>
</organism>
<gene>
    <name evidence="2" type="ORF">D917_03903</name>
</gene>
<accession>A0A1Y3E6E2</accession>
<feature type="compositionally biased region" description="Polar residues" evidence="1">
    <location>
        <begin position="157"/>
        <end position="168"/>
    </location>
</feature>
<evidence type="ECO:0000256" key="1">
    <source>
        <dbReference type="SAM" id="MobiDB-lite"/>
    </source>
</evidence>